<accession>A0A2I8VRB6</accession>
<protein>
    <submittedName>
        <fullName evidence="1">Uncharacterized protein</fullName>
    </submittedName>
</protein>
<organism evidence="1 2">
    <name type="scientific">Salinigranum rubrum</name>
    <dbReference type="NCBI Taxonomy" id="755307"/>
    <lineage>
        <taxon>Archaea</taxon>
        <taxon>Methanobacteriati</taxon>
        <taxon>Methanobacteriota</taxon>
        <taxon>Stenosarchaea group</taxon>
        <taxon>Halobacteria</taxon>
        <taxon>Halobacteriales</taxon>
        <taxon>Haloferacaceae</taxon>
        <taxon>Salinigranum</taxon>
    </lineage>
</organism>
<keyword evidence="2" id="KW-1185">Reference proteome</keyword>
<reference evidence="1 2" key="1">
    <citation type="submission" date="2018-01" db="EMBL/GenBank/DDBJ databases">
        <title>Complete genome sequence of Salinigranum rubrum GX10T, an extremely halophilic archaeon isolated from a marine solar saltern.</title>
        <authorList>
            <person name="Han S."/>
        </authorList>
    </citation>
    <scope>NUCLEOTIDE SEQUENCE [LARGE SCALE GENOMIC DNA]</scope>
    <source>
        <strain evidence="1 2">GX10</strain>
        <plasmid evidence="2">Plasmid unnamed3</plasmid>
    </source>
</reference>
<evidence type="ECO:0000313" key="2">
    <source>
        <dbReference type="Proteomes" id="UP000236584"/>
    </source>
</evidence>
<proteinExistence type="predicted"/>
<geneLocation type="plasmid" evidence="1">
    <name>unnamed3</name>
</geneLocation>
<dbReference type="Pfam" id="PF24336">
    <property type="entry name" value="DUF7504"/>
    <property type="match status" value="1"/>
</dbReference>
<dbReference type="KEGG" id="srub:C2R22_23270"/>
<evidence type="ECO:0000313" key="1">
    <source>
        <dbReference type="EMBL" id="AUV84470.1"/>
    </source>
</evidence>
<dbReference type="InterPro" id="IPR055927">
    <property type="entry name" value="DUF7504"/>
</dbReference>
<dbReference type="AlphaFoldDB" id="A0A2I8VRB6"/>
<keyword evidence="1" id="KW-0614">Plasmid</keyword>
<dbReference type="EMBL" id="CP026312">
    <property type="protein sequence ID" value="AUV84470.1"/>
    <property type="molecule type" value="Genomic_DNA"/>
</dbReference>
<gene>
    <name evidence="1" type="ORF">C2R22_23270</name>
</gene>
<sequence length="133" mass="14715">MKIVKVGDMIRSVATQATSVGTQSSESLIETVHDPADLTALGVAVTRILDSWQETDQQTIVCFHSVTALLDHVDCYLAFRFLHVLTSRIETAGAVAHYHLDPTAHDDQTVTTIIQLFDTVAEFDDGDWTVRTR</sequence>
<name>A0A2I8VRB6_9EURY</name>
<dbReference type="Proteomes" id="UP000236584">
    <property type="component" value="Plasmid unnamed3"/>
</dbReference>